<sequence length="234" mass="25105">MSRPLARAQREDAGFTLFEALVAIALMGLILGALATVTAQWLPNWNRGLVRAQRNEQAAIVLDRLVADLSAAEYVSASRLRNVPLFRGAEFAVVFVRSALGPNGRPGLEIVQIAETADSRGPALVRTRAPFVPLPTGDPQVDPIPFADPVVLLRPPLHLAFAYAGADGNWKRAWRPSGELPSAVRFDVHDSERGTLISTATRIHIEMRAPRPETAGEAAEENAQPQPGGATGGQ</sequence>
<gene>
    <name evidence="3" type="ordered locus">RPC_3004</name>
</gene>
<protein>
    <submittedName>
        <fullName evidence="3">Putative general secretion pathway protein J</fullName>
    </submittedName>
</protein>
<keyword evidence="2" id="KW-0812">Transmembrane</keyword>
<dbReference type="KEGG" id="rpc:RPC_3004"/>
<reference evidence="3" key="1">
    <citation type="submission" date="2006-03" db="EMBL/GenBank/DDBJ databases">
        <title>Complete sequence of Rhodopseudomonas palustris BisB18.</title>
        <authorList>
            <consortium name="US DOE Joint Genome Institute"/>
            <person name="Copeland A."/>
            <person name="Lucas S."/>
            <person name="Lapidus A."/>
            <person name="Barry K."/>
            <person name="Detter J.C."/>
            <person name="Glavina del Rio T."/>
            <person name="Hammon N."/>
            <person name="Israni S."/>
            <person name="Dalin E."/>
            <person name="Tice H."/>
            <person name="Pitluck S."/>
            <person name="Chain P."/>
            <person name="Malfatti S."/>
            <person name="Shin M."/>
            <person name="Vergez L."/>
            <person name="Schmutz J."/>
            <person name="Larimer F."/>
            <person name="Land M."/>
            <person name="Hauser L."/>
            <person name="Pelletier D.A."/>
            <person name="Kyrpides N."/>
            <person name="Anderson I."/>
            <person name="Oda Y."/>
            <person name="Harwood C.S."/>
            <person name="Richardson P."/>
        </authorList>
    </citation>
    <scope>NUCLEOTIDE SEQUENCE [LARGE SCALE GENOMIC DNA]</scope>
    <source>
        <strain evidence="3">BisB18</strain>
    </source>
</reference>
<dbReference type="HOGENOM" id="CLU_101282_0_0_5"/>
<dbReference type="InterPro" id="IPR012902">
    <property type="entry name" value="N_methyl_site"/>
</dbReference>
<name>Q212Y7_RHOPB</name>
<accession>Q212Y7</accession>
<dbReference type="RefSeq" id="WP_011473444.1">
    <property type="nucleotide sequence ID" value="NC_007925.1"/>
</dbReference>
<organism evidence="3">
    <name type="scientific">Rhodopseudomonas palustris (strain BisB18)</name>
    <dbReference type="NCBI Taxonomy" id="316056"/>
    <lineage>
        <taxon>Bacteria</taxon>
        <taxon>Pseudomonadati</taxon>
        <taxon>Pseudomonadota</taxon>
        <taxon>Alphaproteobacteria</taxon>
        <taxon>Hyphomicrobiales</taxon>
        <taxon>Nitrobacteraceae</taxon>
        <taxon>Rhodopseudomonas</taxon>
    </lineage>
</organism>
<dbReference type="EMBL" id="CP000301">
    <property type="protein sequence ID" value="ABD88549.1"/>
    <property type="molecule type" value="Genomic_DNA"/>
</dbReference>
<keyword evidence="2" id="KW-0472">Membrane</keyword>
<feature type="region of interest" description="Disordered" evidence="1">
    <location>
        <begin position="210"/>
        <end position="234"/>
    </location>
</feature>
<evidence type="ECO:0000313" key="3">
    <source>
        <dbReference type="EMBL" id="ABD88549.1"/>
    </source>
</evidence>
<dbReference type="STRING" id="316056.RPC_3004"/>
<evidence type="ECO:0000256" key="2">
    <source>
        <dbReference type="SAM" id="Phobius"/>
    </source>
</evidence>
<dbReference type="Pfam" id="PF07963">
    <property type="entry name" value="N_methyl"/>
    <property type="match status" value="1"/>
</dbReference>
<proteinExistence type="predicted"/>
<dbReference type="OrthoDB" id="7958789at2"/>
<dbReference type="AlphaFoldDB" id="Q212Y7"/>
<dbReference type="eggNOG" id="COG4967">
    <property type="taxonomic scope" value="Bacteria"/>
</dbReference>
<keyword evidence="2" id="KW-1133">Transmembrane helix</keyword>
<feature type="transmembrane region" description="Helical" evidence="2">
    <location>
        <begin position="20"/>
        <end position="42"/>
    </location>
</feature>
<evidence type="ECO:0000256" key="1">
    <source>
        <dbReference type="SAM" id="MobiDB-lite"/>
    </source>
</evidence>